<keyword evidence="2" id="KW-0810">Translation regulation</keyword>
<evidence type="ECO:0000256" key="3">
    <source>
        <dbReference type="SAM" id="MobiDB-lite"/>
    </source>
</evidence>
<evidence type="ECO:0000259" key="4">
    <source>
        <dbReference type="PROSITE" id="PS50303"/>
    </source>
</evidence>
<dbReference type="InterPro" id="IPR033133">
    <property type="entry name" value="PUM-HD"/>
</dbReference>
<dbReference type="GO" id="GO:0005737">
    <property type="term" value="C:cytoplasm"/>
    <property type="evidence" value="ECO:0000318"/>
    <property type="project" value="GO_Central"/>
</dbReference>
<evidence type="ECO:0000313" key="6">
    <source>
        <dbReference type="Proteomes" id="UP000011116"/>
    </source>
</evidence>
<dbReference type="Gene3D" id="1.25.10.10">
    <property type="entry name" value="Leucine-rich Repeat Variant"/>
    <property type="match status" value="1"/>
</dbReference>
<dbReference type="GO" id="GO:0006417">
    <property type="term" value="P:regulation of translation"/>
    <property type="evidence" value="ECO:0007669"/>
    <property type="project" value="UniProtKB-KW"/>
</dbReference>
<feature type="compositionally biased region" description="Pro residues" evidence="3">
    <location>
        <begin position="1"/>
        <end position="10"/>
    </location>
</feature>
<evidence type="ECO:0000313" key="5">
    <source>
        <dbReference type="EnsemblPlants" id="HORVU.MOREX.r3.4HG0400230.1"/>
    </source>
</evidence>
<dbReference type="SUPFAM" id="SSF48371">
    <property type="entry name" value="ARM repeat"/>
    <property type="match status" value="1"/>
</dbReference>
<feature type="compositionally biased region" description="Basic and acidic residues" evidence="3">
    <location>
        <begin position="282"/>
        <end position="305"/>
    </location>
</feature>
<dbReference type="SMR" id="A0A8I6XNA2"/>
<organism evidence="5 6">
    <name type="scientific">Hordeum vulgare subsp. vulgare</name>
    <name type="common">Domesticated barley</name>
    <dbReference type="NCBI Taxonomy" id="112509"/>
    <lineage>
        <taxon>Eukaryota</taxon>
        <taxon>Viridiplantae</taxon>
        <taxon>Streptophyta</taxon>
        <taxon>Embryophyta</taxon>
        <taxon>Tracheophyta</taxon>
        <taxon>Spermatophyta</taxon>
        <taxon>Magnoliopsida</taxon>
        <taxon>Liliopsida</taxon>
        <taxon>Poales</taxon>
        <taxon>Poaceae</taxon>
        <taxon>BOP clade</taxon>
        <taxon>Pooideae</taxon>
        <taxon>Triticodae</taxon>
        <taxon>Triticeae</taxon>
        <taxon>Hordeinae</taxon>
        <taxon>Hordeum</taxon>
    </lineage>
</organism>
<dbReference type="Gramene" id="HORVU.MOREX.r2.4HG0333050.1">
    <property type="protein sequence ID" value="HORVU.MOREX.r2.4HG0333050.1"/>
    <property type="gene ID" value="HORVU.MOREX.r2.4HG0333050"/>
</dbReference>
<dbReference type="AlphaFoldDB" id="A0A8I6XNA2"/>
<evidence type="ECO:0000256" key="2">
    <source>
        <dbReference type="ARBA" id="ARBA00022845"/>
    </source>
</evidence>
<dbReference type="InterPro" id="IPR016024">
    <property type="entry name" value="ARM-type_fold"/>
</dbReference>
<feature type="region of interest" description="Disordered" evidence="3">
    <location>
        <begin position="221"/>
        <end position="305"/>
    </location>
</feature>
<sequence>MDPGWPPRPAPSYAAGRAAYRGETSSSSSALRPPPQQQHGQAIPPVPPRQASLPVDHGADAFPFELESPERRMEELYLRDSRRRVRVDASSGSLPSPRDRSAVYGYDYDSAHPTPPHLRVHNDEATRGGASSSTQQEPGPMIPPLHPHPQFGAPHHLYGRSETSSSGAAPVGTARPSAVDLFYGRTEPSTVDAADAHRFAGKFYLPPSEAALAAIAHRRRLAPAPPNNSTAPTTRSAATARSPPQSPASTSTRWPKASSSGQQPLLQQRYAPQAWPQPPQRYARDETRSSHSGRPEPPIRQDSRLEEIRSESLRSPMTLEQVMSCSAFVVQLLEQGDEKMRHKVLDWFVHRAHEIMGNRQGHAVFATLLRICRWRHEELCSIVEAAFTPNLGLRSDDWVTSVRMLIAEVARYPDLSERLVGSFVRERVMDEAGGDELIAHCFATMPYEVTRALIRHALDTINDKLDSEFGSRCLSVCFRKAQADDLQNFNNVVCEGAIEIAMGQYSNYLMQDVLEHGDIGVQYAVVDQLKTEVANLCCHQYGHYVVQSCFLKTGDCRGELLRRLVQALQELCDTQLAGLVQNAFASRVLSRLLHTAGTRRFRKERWGWELAQRIRRASAAHLGLDLENTNTKRVMKSIDRMEM</sequence>
<keyword evidence="1" id="KW-0677">Repeat</keyword>
<evidence type="ECO:0000256" key="1">
    <source>
        <dbReference type="ARBA" id="ARBA00022737"/>
    </source>
</evidence>
<feature type="region of interest" description="Disordered" evidence="3">
    <location>
        <begin position="1"/>
        <end position="139"/>
    </location>
</feature>
<dbReference type="GO" id="GO:0003729">
    <property type="term" value="F:mRNA binding"/>
    <property type="evidence" value="ECO:0000318"/>
    <property type="project" value="GO_Central"/>
</dbReference>
<dbReference type="Pfam" id="PF00806">
    <property type="entry name" value="PUF"/>
    <property type="match status" value="2"/>
</dbReference>
<dbReference type="Gramene" id="HORVU.MOREX.r3.4HG0400230.1">
    <property type="protein sequence ID" value="HORVU.MOREX.r3.4HG0400230.1"/>
    <property type="gene ID" value="HORVU.MOREX.r3.4HG0400230"/>
</dbReference>
<dbReference type="Proteomes" id="UP000011116">
    <property type="component" value="Chromosome 4H"/>
</dbReference>
<dbReference type="PANTHER" id="PTHR12537:SF133">
    <property type="entry name" value="OS03G0193150 PROTEIN"/>
    <property type="match status" value="1"/>
</dbReference>
<feature type="domain" description="PUM-HD" evidence="4">
    <location>
        <begin position="285"/>
        <end position="642"/>
    </location>
</feature>
<dbReference type="InterPro" id="IPR001313">
    <property type="entry name" value="Pumilio_RNA-bd_rpt"/>
</dbReference>
<dbReference type="SMART" id="SM00025">
    <property type="entry name" value="Pumilio"/>
    <property type="match status" value="3"/>
</dbReference>
<dbReference type="PANTHER" id="PTHR12537">
    <property type="entry name" value="RNA BINDING PROTEIN PUMILIO-RELATED"/>
    <property type="match status" value="1"/>
</dbReference>
<feature type="compositionally biased region" description="Low complexity" evidence="3">
    <location>
        <begin position="227"/>
        <end position="243"/>
    </location>
</feature>
<accession>A0A8I6XNA2</accession>
<dbReference type="GO" id="GO:0010608">
    <property type="term" value="P:post-transcriptional regulation of gene expression"/>
    <property type="evidence" value="ECO:0000318"/>
    <property type="project" value="GO_Central"/>
</dbReference>
<dbReference type="EnsemblPlants" id="HORVU.MOREX.r3.4HG0400230.1">
    <property type="protein sequence ID" value="HORVU.MOREX.r3.4HG0400230.1"/>
    <property type="gene ID" value="HORVU.MOREX.r3.4HG0400230"/>
</dbReference>
<dbReference type="PROSITE" id="PS50303">
    <property type="entry name" value="PUM_HD"/>
    <property type="match status" value="1"/>
</dbReference>
<feature type="compositionally biased region" description="Polar residues" evidence="3">
    <location>
        <begin position="247"/>
        <end position="266"/>
    </location>
</feature>
<dbReference type="InterPro" id="IPR011989">
    <property type="entry name" value="ARM-like"/>
</dbReference>
<feature type="compositionally biased region" description="Basic and acidic residues" evidence="3">
    <location>
        <begin position="68"/>
        <end position="80"/>
    </location>
</feature>
<reference evidence="6" key="1">
    <citation type="journal article" date="2012" name="Nature">
        <title>A physical, genetic and functional sequence assembly of the barley genome.</title>
        <authorList>
            <consortium name="The International Barley Genome Sequencing Consortium"/>
            <person name="Mayer K.F."/>
            <person name="Waugh R."/>
            <person name="Brown J.W."/>
            <person name="Schulman A."/>
            <person name="Langridge P."/>
            <person name="Platzer M."/>
            <person name="Fincher G.B."/>
            <person name="Muehlbauer G.J."/>
            <person name="Sato K."/>
            <person name="Close T.J."/>
            <person name="Wise R.P."/>
            <person name="Stein N."/>
        </authorList>
    </citation>
    <scope>NUCLEOTIDE SEQUENCE [LARGE SCALE GENOMIC DNA]</scope>
    <source>
        <strain evidence="6">cv. Morex</strain>
    </source>
</reference>
<reference evidence="5" key="2">
    <citation type="submission" date="2020-10" db="EMBL/GenBank/DDBJ databases">
        <authorList>
            <person name="Scholz U."/>
            <person name="Mascher M."/>
            <person name="Fiebig A."/>
        </authorList>
    </citation>
    <scope>NUCLEOTIDE SEQUENCE [LARGE SCALE GENOMIC DNA]</scope>
    <source>
        <strain evidence="5">cv. Morex</strain>
    </source>
</reference>
<protein>
    <recommendedName>
        <fullName evidence="4">PUM-HD domain-containing protein</fullName>
    </recommendedName>
</protein>
<keyword evidence="6" id="KW-1185">Reference proteome</keyword>
<name>A0A8I6XNA2_HORVV</name>
<proteinExistence type="predicted"/>
<reference evidence="5" key="3">
    <citation type="submission" date="2022-01" db="UniProtKB">
        <authorList>
            <consortium name="EnsemblPlants"/>
        </authorList>
    </citation>
    <scope>IDENTIFICATION</scope>
    <source>
        <strain evidence="5">subsp. vulgare</strain>
    </source>
</reference>